<sequence length="241" mass="27292">MGRSYTFSHEKRLHTDTQEIRDLIARSVGHGIDAHPEKLPPDVGVPVVLYLIVSSSRQASSNRRPSPAALATSCEAYPHDLKRVQTRMQDSGKKSMLVSHVETIPYQLYRGRFSNCLAHASTHTRPIYRTEGPRKAEREEGSLLDSVPAFVFHTGDAFLRRRQPFEALKDLVRFWDEGDNHEGRRGTSNLIRPSQGADDSNHVLTRSRVMERRSDKWLVPPSWVGFPLPPPPPSRMSHAMP</sequence>
<dbReference type="AlphaFoldDB" id="A0A426YX86"/>
<feature type="region of interest" description="Disordered" evidence="1">
    <location>
        <begin position="178"/>
        <end position="204"/>
    </location>
</feature>
<organism evidence="2 3">
    <name type="scientific">Ensete ventricosum</name>
    <name type="common">Abyssinian banana</name>
    <name type="synonym">Musa ensete</name>
    <dbReference type="NCBI Taxonomy" id="4639"/>
    <lineage>
        <taxon>Eukaryota</taxon>
        <taxon>Viridiplantae</taxon>
        <taxon>Streptophyta</taxon>
        <taxon>Embryophyta</taxon>
        <taxon>Tracheophyta</taxon>
        <taxon>Spermatophyta</taxon>
        <taxon>Magnoliopsida</taxon>
        <taxon>Liliopsida</taxon>
        <taxon>Zingiberales</taxon>
        <taxon>Musaceae</taxon>
        <taxon>Ensete</taxon>
    </lineage>
</organism>
<evidence type="ECO:0000256" key="1">
    <source>
        <dbReference type="SAM" id="MobiDB-lite"/>
    </source>
</evidence>
<accession>A0A426YX86</accession>
<proteinExistence type="predicted"/>
<protein>
    <submittedName>
        <fullName evidence="2">Uncharacterized protein</fullName>
    </submittedName>
</protein>
<reference evidence="2 3" key="1">
    <citation type="journal article" date="2014" name="Agronomy (Basel)">
        <title>A Draft Genome Sequence for Ensete ventricosum, the Drought-Tolerant Tree Against Hunger.</title>
        <authorList>
            <person name="Harrison J."/>
            <person name="Moore K.A."/>
            <person name="Paszkiewicz K."/>
            <person name="Jones T."/>
            <person name="Grant M."/>
            <person name="Ambacheew D."/>
            <person name="Muzemil S."/>
            <person name="Studholme D.J."/>
        </authorList>
    </citation>
    <scope>NUCLEOTIDE SEQUENCE [LARGE SCALE GENOMIC DNA]</scope>
</reference>
<dbReference type="Proteomes" id="UP000287651">
    <property type="component" value="Unassembled WGS sequence"/>
</dbReference>
<evidence type="ECO:0000313" key="3">
    <source>
        <dbReference type="Proteomes" id="UP000287651"/>
    </source>
</evidence>
<name>A0A426YX86_ENSVE</name>
<comment type="caution">
    <text evidence="2">The sequence shown here is derived from an EMBL/GenBank/DDBJ whole genome shotgun (WGS) entry which is preliminary data.</text>
</comment>
<evidence type="ECO:0000313" key="2">
    <source>
        <dbReference type="EMBL" id="RRT56346.1"/>
    </source>
</evidence>
<dbReference type="EMBL" id="AMZH03009675">
    <property type="protein sequence ID" value="RRT56346.1"/>
    <property type="molecule type" value="Genomic_DNA"/>
</dbReference>
<gene>
    <name evidence="2" type="ORF">B296_00004374</name>
</gene>